<keyword evidence="6" id="KW-0159">Chromosome partition</keyword>
<dbReference type="GO" id="GO:0051301">
    <property type="term" value="P:cell division"/>
    <property type="evidence" value="ECO:0007669"/>
    <property type="project" value="UniProtKB-KW"/>
</dbReference>
<dbReference type="PANTHER" id="PTHR30349:SF81">
    <property type="entry name" value="TYROSINE RECOMBINASE XERC"/>
    <property type="match status" value="1"/>
</dbReference>
<name>A0A1J5RJC4_9ZZZZ</name>
<proteinExistence type="inferred from homology"/>
<evidence type="ECO:0000256" key="5">
    <source>
        <dbReference type="ARBA" id="ARBA00022618"/>
    </source>
</evidence>
<dbReference type="PROSITE" id="PS51898">
    <property type="entry name" value="TYR_RECOMBINASE"/>
    <property type="match status" value="1"/>
</dbReference>
<dbReference type="NCBIfam" id="NF001399">
    <property type="entry name" value="PRK00283.1"/>
    <property type="match status" value="1"/>
</dbReference>
<dbReference type="GO" id="GO:0005737">
    <property type="term" value="C:cytoplasm"/>
    <property type="evidence" value="ECO:0007669"/>
    <property type="project" value="UniProtKB-SubCell"/>
</dbReference>
<dbReference type="AlphaFoldDB" id="A0A1J5RJC4"/>
<dbReference type="PROSITE" id="PS51900">
    <property type="entry name" value="CB"/>
    <property type="match status" value="1"/>
</dbReference>
<evidence type="ECO:0000256" key="8">
    <source>
        <dbReference type="ARBA" id="ARBA00023125"/>
    </source>
</evidence>
<dbReference type="InterPro" id="IPR011010">
    <property type="entry name" value="DNA_brk_join_enz"/>
</dbReference>
<dbReference type="PANTHER" id="PTHR30349">
    <property type="entry name" value="PHAGE INTEGRASE-RELATED"/>
    <property type="match status" value="1"/>
</dbReference>
<keyword evidence="8" id="KW-0238">DNA-binding</keyword>
<keyword evidence="7" id="KW-0229">DNA integration</keyword>
<dbReference type="SUPFAM" id="SSF47823">
    <property type="entry name" value="lambda integrase-like, N-terminal domain"/>
    <property type="match status" value="1"/>
</dbReference>
<evidence type="ECO:0000256" key="10">
    <source>
        <dbReference type="ARBA" id="ARBA00023306"/>
    </source>
</evidence>
<comment type="subcellular location">
    <subcellularLocation>
        <location evidence="1">Cytoplasm</location>
    </subcellularLocation>
</comment>
<protein>
    <recommendedName>
        <fullName evidence="3">Tyrosine recombinase XerD</fullName>
    </recommendedName>
</protein>
<dbReference type="GO" id="GO:0009009">
    <property type="term" value="F:site-specific recombinase activity"/>
    <property type="evidence" value="ECO:0007669"/>
    <property type="project" value="InterPro"/>
</dbReference>
<evidence type="ECO:0000256" key="6">
    <source>
        <dbReference type="ARBA" id="ARBA00022829"/>
    </source>
</evidence>
<evidence type="ECO:0000256" key="1">
    <source>
        <dbReference type="ARBA" id="ARBA00004496"/>
    </source>
</evidence>
<keyword evidence="9" id="KW-0233">DNA recombination</keyword>
<keyword evidence="10" id="KW-0131">Cell cycle</keyword>
<organism evidence="13">
    <name type="scientific">mine drainage metagenome</name>
    <dbReference type="NCBI Taxonomy" id="410659"/>
    <lineage>
        <taxon>unclassified sequences</taxon>
        <taxon>metagenomes</taxon>
        <taxon>ecological metagenomes</taxon>
    </lineage>
</organism>
<dbReference type="HAMAP" id="MF_01808">
    <property type="entry name" value="Recomb_XerC_XerD"/>
    <property type="match status" value="1"/>
</dbReference>
<keyword evidence="4" id="KW-0963">Cytoplasm</keyword>
<evidence type="ECO:0000256" key="9">
    <source>
        <dbReference type="ARBA" id="ARBA00023172"/>
    </source>
</evidence>
<dbReference type="InterPro" id="IPR013762">
    <property type="entry name" value="Integrase-like_cat_sf"/>
</dbReference>
<evidence type="ECO:0000259" key="12">
    <source>
        <dbReference type="PROSITE" id="PS51900"/>
    </source>
</evidence>
<dbReference type="EMBL" id="MLJW01000241">
    <property type="protein sequence ID" value="OIQ92087.1"/>
    <property type="molecule type" value="Genomic_DNA"/>
</dbReference>
<evidence type="ECO:0000256" key="7">
    <source>
        <dbReference type="ARBA" id="ARBA00022908"/>
    </source>
</evidence>
<dbReference type="GO" id="GO:0003677">
    <property type="term" value="F:DNA binding"/>
    <property type="evidence" value="ECO:0007669"/>
    <property type="project" value="UniProtKB-KW"/>
</dbReference>
<dbReference type="CDD" id="cd00798">
    <property type="entry name" value="INT_XerDC_C"/>
    <property type="match status" value="1"/>
</dbReference>
<dbReference type="InterPro" id="IPR044068">
    <property type="entry name" value="CB"/>
</dbReference>
<dbReference type="GO" id="GO:0006310">
    <property type="term" value="P:DNA recombination"/>
    <property type="evidence" value="ECO:0007669"/>
    <property type="project" value="UniProtKB-KW"/>
</dbReference>
<evidence type="ECO:0000256" key="4">
    <source>
        <dbReference type="ARBA" id="ARBA00022490"/>
    </source>
</evidence>
<dbReference type="InterPro" id="IPR023009">
    <property type="entry name" value="Tyrosine_recombinase_XerC/XerD"/>
</dbReference>
<sequence>MRRANRERTSGAPGAFAGDIDEYIAFLSLERGLSEHTRSGYQSDLDQCAAFLSKRGASDWRSVRGASIAEWIQCLSGEEYTVTSLARKLAALRGLAKHLVREGHRDDEFTELLSGPKLARRVPGSLTPDEVNRLLAAPSGADPYDIRDRAILELLYASGLRISELAGLTLQQVDLDNGFVRVFGKGSKERLVPVGSKACDALRHYLVSARPAFVKPRTGSQLFLSERGGALSRVSLWLMVKTQAKRAGIRKPVKPHLLRHSFATHLLGGGADLRAIQEMLGHANLSTTQLYTAVDRGRLAELHGRFHPRGRAKDAAP</sequence>
<evidence type="ECO:0000256" key="3">
    <source>
        <dbReference type="ARBA" id="ARBA00015810"/>
    </source>
</evidence>
<evidence type="ECO:0000313" key="13">
    <source>
        <dbReference type="EMBL" id="OIQ92087.1"/>
    </source>
</evidence>
<dbReference type="InterPro" id="IPR050090">
    <property type="entry name" value="Tyrosine_recombinase_XerCD"/>
</dbReference>
<dbReference type="InterPro" id="IPR002104">
    <property type="entry name" value="Integrase_catalytic"/>
</dbReference>
<dbReference type="InterPro" id="IPR004107">
    <property type="entry name" value="Integrase_SAM-like_N"/>
</dbReference>
<feature type="domain" description="Tyr recombinase" evidence="11">
    <location>
        <begin position="121"/>
        <end position="304"/>
    </location>
</feature>
<dbReference type="SUPFAM" id="SSF56349">
    <property type="entry name" value="DNA breaking-rejoining enzymes"/>
    <property type="match status" value="1"/>
</dbReference>
<dbReference type="InterPro" id="IPR010998">
    <property type="entry name" value="Integrase_recombinase_N"/>
</dbReference>
<dbReference type="Gene3D" id="1.10.150.130">
    <property type="match status" value="1"/>
</dbReference>
<reference evidence="13" key="1">
    <citation type="submission" date="2016-10" db="EMBL/GenBank/DDBJ databases">
        <title>Sequence of Gallionella enrichment culture.</title>
        <authorList>
            <person name="Poehlein A."/>
            <person name="Muehling M."/>
            <person name="Daniel R."/>
        </authorList>
    </citation>
    <scope>NUCLEOTIDE SEQUENCE</scope>
</reference>
<feature type="domain" description="Core-binding (CB)" evidence="12">
    <location>
        <begin position="14"/>
        <end position="100"/>
    </location>
</feature>
<evidence type="ECO:0000256" key="2">
    <source>
        <dbReference type="ARBA" id="ARBA00010450"/>
    </source>
</evidence>
<gene>
    <name evidence="13" type="primary">xerD_19</name>
    <name evidence="13" type="ORF">GALL_260060</name>
</gene>
<comment type="similarity">
    <text evidence="2">Belongs to the 'phage' integrase family. XerD subfamily.</text>
</comment>
<dbReference type="Pfam" id="PF00589">
    <property type="entry name" value="Phage_integrase"/>
    <property type="match status" value="1"/>
</dbReference>
<dbReference type="GO" id="GO:0007059">
    <property type="term" value="P:chromosome segregation"/>
    <property type="evidence" value="ECO:0007669"/>
    <property type="project" value="UniProtKB-KW"/>
</dbReference>
<dbReference type="NCBIfam" id="TIGR02225">
    <property type="entry name" value="recomb_XerD"/>
    <property type="match status" value="1"/>
</dbReference>
<comment type="caution">
    <text evidence="13">The sequence shown here is derived from an EMBL/GenBank/DDBJ whole genome shotgun (WGS) entry which is preliminary data.</text>
</comment>
<accession>A0A1J5RJC4</accession>
<evidence type="ECO:0000259" key="11">
    <source>
        <dbReference type="PROSITE" id="PS51898"/>
    </source>
</evidence>
<dbReference type="InterPro" id="IPR011932">
    <property type="entry name" value="Recomb_XerD"/>
</dbReference>
<dbReference type="Gene3D" id="1.10.443.10">
    <property type="entry name" value="Intergrase catalytic core"/>
    <property type="match status" value="1"/>
</dbReference>
<dbReference type="Pfam" id="PF02899">
    <property type="entry name" value="Phage_int_SAM_1"/>
    <property type="match status" value="1"/>
</dbReference>
<keyword evidence="5" id="KW-0132">Cell division</keyword>